<evidence type="ECO:0000313" key="22">
    <source>
        <dbReference type="Ensembl" id="ENSPPAP00000001919.1"/>
    </source>
</evidence>
<evidence type="ECO:0000256" key="18">
    <source>
        <dbReference type="PROSITE-ProRule" id="PRU00302"/>
    </source>
</evidence>
<evidence type="ECO:0000313" key="23">
    <source>
        <dbReference type="Proteomes" id="UP000240080"/>
    </source>
</evidence>
<keyword evidence="8" id="KW-0391">Immunity</keyword>
<dbReference type="InterPro" id="IPR000436">
    <property type="entry name" value="Sushi_SCR_CCP_dom"/>
</dbReference>
<evidence type="ECO:0000256" key="13">
    <source>
        <dbReference type="ARBA" id="ARBA00023180"/>
    </source>
</evidence>
<dbReference type="SUPFAM" id="SSF57535">
    <property type="entry name" value="Complement control module/SCR domain"/>
    <property type="match status" value="4"/>
</dbReference>
<evidence type="ECO:0000256" key="8">
    <source>
        <dbReference type="ARBA" id="ARBA00022859"/>
    </source>
</evidence>
<dbReference type="InterPro" id="IPR051277">
    <property type="entry name" value="SEZ6_CSMD_C4BPB_Regulators"/>
</dbReference>
<comment type="subunit">
    <text evidence="17">Interacts with C3b. Interacts with C4b. Interacts with moesin/MSN.</text>
</comment>
<keyword evidence="14" id="KW-0278">Fertilization</keyword>
<dbReference type="PANTHER" id="PTHR45656:SF15">
    <property type="entry name" value="SUSHI DOMAIN-CONTAINING PROTEIN"/>
    <property type="match status" value="1"/>
</dbReference>
<feature type="domain" description="Sushi" evidence="21">
    <location>
        <begin position="139"/>
        <end position="201"/>
    </location>
</feature>
<evidence type="ECO:0000256" key="5">
    <source>
        <dbReference type="ARBA" id="ARBA00022692"/>
    </source>
</evidence>
<protein>
    <recommendedName>
        <fullName evidence="2">Membrane cofactor protein</fullName>
    </recommendedName>
</protein>
<dbReference type="Gene3D" id="2.10.70.10">
    <property type="entry name" value="Complement Module, domain 1"/>
    <property type="match status" value="4"/>
</dbReference>
<dbReference type="Bgee" id="ENSPPAG00000008479">
    <property type="expression patterns" value="Expressed in placenta and 6 other cell types or tissues"/>
</dbReference>
<dbReference type="Ensembl" id="ENSPPAT00000009429.1">
    <property type="protein sequence ID" value="ENSPPAP00000001919.1"/>
    <property type="gene ID" value="ENSPPAG00000008479.1"/>
</dbReference>
<dbReference type="FunFam" id="2.10.70.10:FF:000080">
    <property type="entry name" value="Membrane cofactor protein"/>
    <property type="match status" value="1"/>
</dbReference>
<dbReference type="SMART" id="SM00032">
    <property type="entry name" value="CCP"/>
    <property type="match status" value="4"/>
</dbReference>
<comment type="caution">
    <text evidence="18">Lacks conserved residue(s) required for the propagation of feature annotation.</text>
</comment>
<evidence type="ECO:0000256" key="1">
    <source>
        <dbReference type="ARBA" id="ARBA00004537"/>
    </source>
</evidence>
<reference evidence="22" key="3">
    <citation type="submission" date="2025-09" db="UniProtKB">
        <authorList>
            <consortium name="Ensembl"/>
        </authorList>
    </citation>
    <scope>IDENTIFICATION</scope>
</reference>
<keyword evidence="6" id="KW-0732">Signal</keyword>
<keyword evidence="4 18" id="KW-0768">Sushi</keyword>
<reference evidence="22 23" key="1">
    <citation type="journal article" date="2012" name="Nature">
        <title>The bonobo genome compared with the chimpanzee and human genomes.</title>
        <authorList>
            <person name="Prufer K."/>
            <person name="Munch K."/>
            <person name="Hellmann I."/>
            <person name="Akagi K."/>
            <person name="Miller J.R."/>
            <person name="Walenz B."/>
            <person name="Koren S."/>
            <person name="Sutton G."/>
            <person name="Kodira C."/>
            <person name="Winer R."/>
            <person name="Knight J.R."/>
            <person name="Mullikin J.C."/>
            <person name="Meader S.J."/>
            <person name="Ponting C.P."/>
            <person name="Lunter G."/>
            <person name="Higashino S."/>
            <person name="Hobolth A."/>
            <person name="Dutheil J."/>
            <person name="Karakoc E."/>
            <person name="Alkan C."/>
            <person name="Sajjadian S."/>
            <person name="Catacchio C.R."/>
            <person name="Ventura M."/>
            <person name="Marques-Bonet T."/>
            <person name="Eichler E.E."/>
            <person name="Andre C."/>
            <person name="Atencia R."/>
            <person name="Mugisha L."/>
            <person name="Junhold J."/>
            <person name="Patterson N."/>
            <person name="Siebauer M."/>
            <person name="Good J.M."/>
            <person name="Fischer A."/>
            <person name="Ptak S.E."/>
            <person name="Lachmann M."/>
            <person name="Symer D.E."/>
            <person name="Mailund T."/>
            <person name="Schierup M.H."/>
            <person name="Andres A.M."/>
            <person name="Kelso J."/>
            <person name="Paabo S."/>
        </authorList>
    </citation>
    <scope>NUCLEOTIDE SEQUENCE [LARGE SCALE GENOMIC DNA]</scope>
</reference>
<sequence>MLCELGIVAFHSWTQKGLPCSGNWLSVSLLSSGKITASSAPRMESPGRRECPFPSWRFPGLLLAAMVLLLSSFSDACEEPPTFEAMELIGKPKPYYEIGERVDYKCKKGYFYIPPLATHTICDRNHTWLPVSDDACYRETCPYIRDPLNGQAIPANGTYEFGYQMHFICNEGYYLIGEEILYCELKGSVAVWSGKPPICEKVLCTPPPKIKNGKHTFSEVEVFEYLDAVTYSCDPAPGPDPFSLIGESTIYCGDNSVWSRAAPECKVVKCRFPVVENGKQISGFGKKFYYKATVMFECDKGFYLDGSDTIVCDSNSTWVPPVPKCLKVLPPSSTKPPALSHSVSTSSTTKSPASSASGPRPTYKPPVSNYPGYPKPEEGILDSLDVWVIAVIVIAIVVGVAVICVVLYRYLQRRKKKGKADGGAEYATYQTKSTTPAEQRG</sequence>
<dbReference type="EMBL" id="AJFE02110370">
    <property type="status" value="NOT_ANNOTATED_CDS"/>
    <property type="molecule type" value="Genomic_DNA"/>
</dbReference>
<evidence type="ECO:0000256" key="4">
    <source>
        <dbReference type="ARBA" id="ARBA00022659"/>
    </source>
</evidence>
<feature type="domain" description="Sushi" evidence="21">
    <location>
        <begin position="75"/>
        <end position="138"/>
    </location>
</feature>
<dbReference type="AlphaFoldDB" id="A0A2R8ZGY4"/>
<evidence type="ECO:0000256" key="9">
    <source>
        <dbReference type="ARBA" id="ARBA00022875"/>
    </source>
</evidence>
<evidence type="ECO:0000256" key="7">
    <source>
        <dbReference type="ARBA" id="ARBA00022737"/>
    </source>
</evidence>
<dbReference type="EMBL" id="AJFE02110373">
    <property type="status" value="NOT_ANNOTATED_CDS"/>
    <property type="molecule type" value="Genomic_DNA"/>
</dbReference>
<keyword evidence="23" id="KW-1185">Reference proteome</keyword>
<comment type="subcellular location">
    <subcellularLocation>
        <location evidence="1">Cytoplasmic vesicle</location>
        <location evidence="1">Secretory vesicle</location>
        <location evidence="1">Acrosome inner membrane</location>
        <topology evidence="1">Single-pass type I membrane protein</topology>
    </subcellularLocation>
</comment>
<dbReference type="FunFam" id="2.10.70.10:FF:000046">
    <property type="entry name" value="Membrane cofactor protein"/>
    <property type="match status" value="1"/>
</dbReference>
<dbReference type="FunFam" id="2.10.70.10:FF:000014">
    <property type="entry name" value="Membrane cofactor protein"/>
    <property type="match status" value="1"/>
</dbReference>
<evidence type="ECO:0000256" key="19">
    <source>
        <dbReference type="SAM" id="MobiDB-lite"/>
    </source>
</evidence>
<feature type="transmembrane region" description="Helical" evidence="20">
    <location>
        <begin position="386"/>
        <end position="411"/>
    </location>
</feature>
<dbReference type="Proteomes" id="UP000240080">
    <property type="component" value="Chromosome 1"/>
</dbReference>
<evidence type="ECO:0000256" key="3">
    <source>
        <dbReference type="ARBA" id="ARBA00022588"/>
    </source>
</evidence>
<evidence type="ECO:0000256" key="14">
    <source>
        <dbReference type="ARBA" id="ARBA00023279"/>
    </source>
</evidence>
<organism evidence="22 23">
    <name type="scientific">Pan paniscus</name>
    <name type="common">Pygmy chimpanzee</name>
    <name type="synonym">Bonobo</name>
    <dbReference type="NCBI Taxonomy" id="9597"/>
    <lineage>
        <taxon>Eukaryota</taxon>
        <taxon>Metazoa</taxon>
        <taxon>Chordata</taxon>
        <taxon>Craniata</taxon>
        <taxon>Vertebrata</taxon>
        <taxon>Euteleostomi</taxon>
        <taxon>Mammalia</taxon>
        <taxon>Eutheria</taxon>
        <taxon>Euarchontoglires</taxon>
        <taxon>Primates</taxon>
        <taxon>Haplorrhini</taxon>
        <taxon>Catarrhini</taxon>
        <taxon>Hominidae</taxon>
        <taxon>Pan</taxon>
    </lineage>
</organism>
<dbReference type="GO" id="GO:0045087">
    <property type="term" value="P:innate immune response"/>
    <property type="evidence" value="ECO:0007669"/>
    <property type="project" value="UniProtKB-KW"/>
</dbReference>
<evidence type="ECO:0000256" key="12">
    <source>
        <dbReference type="ARBA" id="ARBA00023157"/>
    </source>
</evidence>
<evidence type="ECO:0000256" key="6">
    <source>
        <dbReference type="ARBA" id="ARBA00022729"/>
    </source>
</evidence>
<evidence type="ECO:0000256" key="20">
    <source>
        <dbReference type="SAM" id="Phobius"/>
    </source>
</evidence>
<dbReference type="GO" id="GO:0006958">
    <property type="term" value="P:complement activation, classical pathway"/>
    <property type="evidence" value="ECO:0007669"/>
    <property type="project" value="UniProtKB-KW"/>
</dbReference>
<feature type="domain" description="Sushi" evidence="21">
    <location>
        <begin position="202"/>
        <end position="267"/>
    </location>
</feature>
<keyword evidence="10 20" id="KW-1133">Transmembrane helix</keyword>
<dbReference type="GO" id="GO:0007338">
    <property type="term" value="P:single fertilization"/>
    <property type="evidence" value="ECO:0007669"/>
    <property type="project" value="UniProtKB-KW"/>
</dbReference>
<dbReference type="GeneTree" id="ENSGT00940000164130"/>
<feature type="compositionally biased region" description="Polar residues" evidence="19">
    <location>
        <begin position="428"/>
        <end position="441"/>
    </location>
</feature>
<dbReference type="EMBL" id="AJFE02110369">
    <property type="status" value="NOT_ANNOTATED_CDS"/>
    <property type="molecule type" value="Genomic_DNA"/>
</dbReference>
<name>A0A2R8ZGY4_PANPA</name>
<evidence type="ECO:0000256" key="17">
    <source>
        <dbReference type="ARBA" id="ARBA00047055"/>
    </source>
</evidence>
<gene>
    <name evidence="22" type="primary">CR1L</name>
</gene>
<accession>A0A2R8ZGY4</accession>
<feature type="region of interest" description="Disordered" evidence="19">
    <location>
        <begin position="334"/>
        <end position="370"/>
    </location>
</feature>
<evidence type="ECO:0000256" key="16">
    <source>
        <dbReference type="ARBA" id="ARBA00025258"/>
    </source>
</evidence>
<keyword evidence="13" id="KW-0325">Glycoprotein</keyword>
<dbReference type="EMBL" id="AJFE02110372">
    <property type="status" value="NOT_ANNOTATED_CDS"/>
    <property type="molecule type" value="Genomic_DNA"/>
</dbReference>
<proteinExistence type="predicted"/>
<evidence type="ECO:0000259" key="21">
    <source>
        <dbReference type="PROSITE" id="PS50923"/>
    </source>
</evidence>
<dbReference type="GO" id="GO:0002079">
    <property type="term" value="C:inner acrosomal membrane"/>
    <property type="evidence" value="ECO:0007669"/>
    <property type="project" value="UniProtKB-SubCell"/>
</dbReference>
<feature type="region of interest" description="Disordered" evidence="19">
    <location>
        <begin position="418"/>
        <end position="441"/>
    </location>
</feature>
<reference evidence="22" key="2">
    <citation type="submission" date="2025-08" db="UniProtKB">
        <authorList>
            <consortium name="Ensembl"/>
        </authorList>
    </citation>
    <scope>IDENTIFICATION</scope>
</reference>
<dbReference type="InterPro" id="IPR035976">
    <property type="entry name" value="Sushi/SCR/CCP_sf"/>
</dbReference>
<evidence type="ECO:0000256" key="2">
    <source>
        <dbReference type="ARBA" id="ARBA00017517"/>
    </source>
</evidence>
<keyword evidence="15" id="KW-0968">Cytoplasmic vesicle</keyword>
<comment type="function">
    <text evidence="16">Acts as a cofactor for complement factor I, a serine protease which protects autologous cells against complement-mediated injury by cleaving C3b and C4b deposited on host tissue. May be involved in the fusion of the spermatozoa with the oocyte during fertilization. Also acts as a costimulatory factor for T-cells which induces the differentiation of CD4+ into T-regulatory 1 cells. T-regulatory 1 cells suppress immune responses by secreting interleukin-10, and therefore are thought to prevent autoimmunity.</text>
</comment>
<keyword evidence="12 18" id="KW-1015">Disulfide bond</keyword>
<evidence type="ECO:0000256" key="15">
    <source>
        <dbReference type="ARBA" id="ARBA00023329"/>
    </source>
</evidence>
<dbReference type="EMBL" id="AJFE02110371">
    <property type="status" value="NOT_ANNOTATED_CDS"/>
    <property type="molecule type" value="Genomic_DNA"/>
</dbReference>
<dbReference type="PROSITE" id="PS50923">
    <property type="entry name" value="SUSHI"/>
    <property type="match status" value="4"/>
</dbReference>
<feature type="disulfide bond" evidence="18">
    <location>
        <begin position="298"/>
        <end position="325"/>
    </location>
</feature>
<keyword evidence="11 20" id="KW-0472">Membrane</keyword>
<feature type="domain" description="Sushi" evidence="21">
    <location>
        <begin position="268"/>
        <end position="327"/>
    </location>
</feature>
<keyword evidence="5 20" id="KW-0812">Transmembrane</keyword>
<keyword evidence="7" id="KW-0677">Repeat</keyword>
<evidence type="ECO:0000256" key="10">
    <source>
        <dbReference type="ARBA" id="ARBA00022989"/>
    </source>
</evidence>
<dbReference type="PANTHER" id="PTHR45656">
    <property type="entry name" value="PROTEIN CBR-CLEC-78"/>
    <property type="match status" value="1"/>
</dbReference>
<dbReference type="Pfam" id="PF00084">
    <property type="entry name" value="Sushi"/>
    <property type="match status" value="4"/>
</dbReference>
<feature type="compositionally biased region" description="Low complexity" evidence="19">
    <location>
        <begin position="334"/>
        <end position="357"/>
    </location>
</feature>
<evidence type="ECO:0000256" key="11">
    <source>
        <dbReference type="ARBA" id="ARBA00023136"/>
    </source>
</evidence>
<dbReference type="CDD" id="cd00033">
    <property type="entry name" value="CCP"/>
    <property type="match status" value="4"/>
</dbReference>
<keyword evidence="9" id="KW-0180">Complement pathway</keyword>
<keyword evidence="3" id="KW-0399">Innate immunity</keyword>
<dbReference type="FunFam" id="2.10.70.10:FF:000042">
    <property type="entry name" value="Membrane cofactor protein"/>
    <property type="match status" value="1"/>
</dbReference>